<keyword evidence="4 8" id="KW-0853">WD repeat</keyword>
<dbReference type="InterPro" id="IPR036322">
    <property type="entry name" value="WD40_repeat_dom_sf"/>
</dbReference>
<gene>
    <name evidence="11" type="ORF">CYLTODRAFT_437138</name>
</gene>
<dbReference type="GO" id="GO:0003723">
    <property type="term" value="F:RNA binding"/>
    <property type="evidence" value="ECO:0007669"/>
    <property type="project" value="InterPro"/>
</dbReference>
<dbReference type="GO" id="GO:0006364">
    <property type="term" value="P:rRNA processing"/>
    <property type="evidence" value="ECO:0007669"/>
    <property type="project" value="UniProtKB-KW"/>
</dbReference>
<dbReference type="EMBL" id="KN880532">
    <property type="protein sequence ID" value="KIY67198.1"/>
    <property type="molecule type" value="Genomic_DNA"/>
</dbReference>
<dbReference type="GO" id="GO:0045943">
    <property type="term" value="P:positive regulation of transcription by RNA polymerase I"/>
    <property type="evidence" value="ECO:0007669"/>
    <property type="project" value="InterPro"/>
</dbReference>
<dbReference type="OrthoDB" id="4096at2759"/>
<feature type="repeat" description="WD" evidence="8">
    <location>
        <begin position="325"/>
        <end position="366"/>
    </location>
</feature>
<keyword evidence="3" id="KW-0698">rRNA processing</keyword>
<evidence type="ECO:0000256" key="4">
    <source>
        <dbReference type="ARBA" id="ARBA00022574"/>
    </source>
</evidence>
<proteinExistence type="predicted"/>
<keyword evidence="7" id="KW-0539">Nucleus</keyword>
<dbReference type="GO" id="GO:0032040">
    <property type="term" value="C:small-subunit processome"/>
    <property type="evidence" value="ECO:0007669"/>
    <property type="project" value="InterPro"/>
</dbReference>
<evidence type="ECO:0000256" key="5">
    <source>
        <dbReference type="ARBA" id="ARBA00022737"/>
    </source>
</evidence>
<evidence type="ECO:0000256" key="8">
    <source>
        <dbReference type="PROSITE-ProRule" id="PRU00221"/>
    </source>
</evidence>
<sequence>MAASTSRAPQDITLPPSPSSGTDEKATLKKKKGKGKEQTGLGSHTKRRVPSKATKCTPRNIDMGGDWEWATLADSYISKFPPVFTKDGSYFFSLAGPSVKVYSVSTGQVVSTLTPPLPKKASPSAHFLTCAVLNPHNVFQLITGSCDGRIIIWDFLEGALLRTIDVTHPVHHICVHENFKDSVFVAVTRPTQIKGKSTGKADDDTGVIWKVSLQTRGIGENPNIPMDSLKIGKTRNPTGLSISASGLWLVATASHKSYVASLASDKPRFTKLVSPERITCLALHPTEDYFATGDAKGVVRLWYCLDDSVNKKVPGVEKRTQTATLHWHAHAVSSLTFSPNGAYLLSGGEEAVLVVWQLETGKKEYIPRLGSAINSIAVLKRAQDEDYLCSLVDGTFVFVNAAALQIKRSFSRIRLDPQATTLPTSKQVPTPIVEHSTSSTLVLPSSHPSSLQIFSLISSKIVSELEVAPSNRVSRREDKPLDPPRVERIAISSSGDWMATIDRREGDGAVHSEVYLKIWRWDQLAGIWILNTRIDRPHGPNKVTDVAFSPAHVGSSMALLVTTGEDGDVRMWRLKQNKDQNASEFWVAQSTFDFRGHVPKHVSWSPDASLLAIAFPRHAILYDPITTIQQCAIPTTELTEITSCHFIGSTGRYLVIRSTQDFVVWDLIAQKVILSRRHAAVIDQIIPNAFTDSFAIVSRVGKRTRVVTISCASTREVIHQLPFTVRAIAPLSSHFVAITQDWSLVRFGDNVLRVVEEGSSARSIHQLATSSKNTLFQDIFGKSAFAPRQAAPAVINVSEASTIRPLFDGPSYMMPPMASLFDDAMSGFMHERVENASDEVDVDGDVDMEEPSEPLVLAKPMRAVSKEEMTAFVDMFKHTSLQPKHRPQPQPRVKSNGIAKANGHNGKTPVKTPTKAIVAPSTPTSMPSSPVLIANGKKRKKVD</sequence>
<dbReference type="InterPro" id="IPR001680">
    <property type="entry name" value="WD40_rpt"/>
</dbReference>
<evidence type="ECO:0000259" key="10">
    <source>
        <dbReference type="Pfam" id="PF23769"/>
    </source>
</evidence>
<dbReference type="InterPro" id="IPR057644">
    <property type="entry name" value="Beta-prop_WDR75_2nd"/>
</dbReference>
<dbReference type="SMART" id="SM00320">
    <property type="entry name" value="WD40"/>
    <property type="match status" value="5"/>
</dbReference>
<evidence type="ECO:0000256" key="3">
    <source>
        <dbReference type="ARBA" id="ARBA00022552"/>
    </source>
</evidence>
<feature type="region of interest" description="Disordered" evidence="9">
    <location>
        <begin position="1"/>
        <end position="55"/>
    </location>
</feature>
<evidence type="ECO:0000256" key="9">
    <source>
        <dbReference type="SAM" id="MobiDB-lite"/>
    </source>
</evidence>
<comment type="subcellular location">
    <subcellularLocation>
        <location evidence="1">Nucleus</location>
        <location evidence="1">Nucleolus</location>
    </subcellularLocation>
</comment>
<feature type="repeat" description="WD" evidence="8">
    <location>
        <begin position="141"/>
        <end position="163"/>
    </location>
</feature>
<dbReference type="InterPro" id="IPR015943">
    <property type="entry name" value="WD40/YVTN_repeat-like_dom_sf"/>
</dbReference>
<dbReference type="SUPFAM" id="SSF50998">
    <property type="entry name" value="Quinoprotein alcohol dehydrogenase-like"/>
    <property type="match status" value="1"/>
</dbReference>
<dbReference type="STRING" id="1314674.A0A0D7B9H7"/>
<dbReference type="InterPro" id="IPR053826">
    <property type="entry name" value="WDR75"/>
</dbReference>
<evidence type="ECO:0000256" key="6">
    <source>
        <dbReference type="ARBA" id="ARBA00023163"/>
    </source>
</evidence>
<evidence type="ECO:0000313" key="11">
    <source>
        <dbReference type="EMBL" id="KIY67198.1"/>
    </source>
</evidence>
<accession>A0A0D7B9H7</accession>
<dbReference type="InterPro" id="IPR011047">
    <property type="entry name" value="Quinoprotein_ADH-like_sf"/>
</dbReference>
<keyword evidence="6" id="KW-0804">Transcription</keyword>
<keyword evidence="12" id="KW-1185">Reference proteome</keyword>
<dbReference type="PANTHER" id="PTHR44215">
    <property type="entry name" value="WD REPEAT-CONTAINING PROTEIN 75"/>
    <property type="match status" value="1"/>
</dbReference>
<dbReference type="SUPFAM" id="SSF50978">
    <property type="entry name" value="WD40 repeat-like"/>
    <property type="match status" value="2"/>
</dbReference>
<evidence type="ECO:0000256" key="1">
    <source>
        <dbReference type="ARBA" id="ARBA00004604"/>
    </source>
</evidence>
<dbReference type="PANTHER" id="PTHR44215:SF1">
    <property type="entry name" value="WD REPEAT-CONTAINING PROTEIN 75"/>
    <property type="match status" value="1"/>
</dbReference>
<evidence type="ECO:0000313" key="12">
    <source>
        <dbReference type="Proteomes" id="UP000054007"/>
    </source>
</evidence>
<dbReference type="PROSITE" id="PS50294">
    <property type="entry name" value="WD_REPEATS_REGION"/>
    <property type="match status" value="1"/>
</dbReference>
<dbReference type="Proteomes" id="UP000054007">
    <property type="component" value="Unassembled WGS sequence"/>
</dbReference>
<keyword evidence="2" id="KW-0690">Ribosome biogenesis</keyword>
<keyword evidence="5" id="KW-0677">Repeat</keyword>
<evidence type="ECO:0000256" key="7">
    <source>
        <dbReference type="ARBA" id="ARBA00023242"/>
    </source>
</evidence>
<dbReference type="GO" id="GO:2000234">
    <property type="term" value="P:positive regulation of rRNA processing"/>
    <property type="evidence" value="ECO:0007669"/>
    <property type="project" value="TreeGrafter"/>
</dbReference>
<dbReference type="AlphaFoldDB" id="A0A0D7B9H7"/>
<name>A0A0D7B9H7_9AGAR</name>
<feature type="region of interest" description="Disordered" evidence="9">
    <location>
        <begin position="881"/>
        <end position="943"/>
    </location>
</feature>
<dbReference type="Pfam" id="PF23869">
    <property type="entry name" value="Beta-prop_WDR75_1st"/>
    <property type="match status" value="1"/>
</dbReference>
<reference evidence="11 12" key="1">
    <citation type="journal article" date="2015" name="Fungal Genet. Biol.">
        <title>Evolution of novel wood decay mechanisms in Agaricales revealed by the genome sequences of Fistulina hepatica and Cylindrobasidium torrendii.</title>
        <authorList>
            <person name="Floudas D."/>
            <person name="Held B.W."/>
            <person name="Riley R."/>
            <person name="Nagy L.G."/>
            <person name="Koehler G."/>
            <person name="Ransdell A.S."/>
            <person name="Younus H."/>
            <person name="Chow J."/>
            <person name="Chiniquy J."/>
            <person name="Lipzen A."/>
            <person name="Tritt A."/>
            <person name="Sun H."/>
            <person name="Haridas S."/>
            <person name="LaButti K."/>
            <person name="Ohm R.A."/>
            <person name="Kues U."/>
            <person name="Blanchette R.A."/>
            <person name="Grigoriev I.V."/>
            <person name="Minto R.E."/>
            <person name="Hibbett D.S."/>
        </authorList>
    </citation>
    <scope>NUCLEOTIDE SEQUENCE [LARGE SCALE GENOMIC DNA]</scope>
    <source>
        <strain evidence="11 12">FP15055 ss-10</strain>
    </source>
</reference>
<organism evidence="11 12">
    <name type="scientific">Cylindrobasidium torrendii FP15055 ss-10</name>
    <dbReference type="NCBI Taxonomy" id="1314674"/>
    <lineage>
        <taxon>Eukaryota</taxon>
        <taxon>Fungi</taxon>
        <taxon>Dikarya</taxon>
        <taxon>Basidiomycota</taxon>
        <taxon>Agaricomycotina</taxon>
        <taxon>Agaricomycetes</taxon>
        <taxon>Agaricomycetidae</taxon>
        <taxon>Agaricales</taxon>
        <taxon>Marasmiineae</taxon>
        <taxon>Physalacriaceae</taxon>
        <taxon>Cylindrobasidium</taxon>
    </lineage>
</organism>
<feature type="domain" description="WD repeat-containing protein 75 second beta-propeller" evidence="10">
    <location>
        <begin position="437"/>
        <end position="716"/>
    </location>
</feature>
<evidence type="ECO:0000256" key="2">
    <source>
        <dbReference type="ARBA" id="ARBA00022517"/>
    </source>
</evidence>
<feature type="compositionally biased region" description="Low complexity" evidence="9">
    <location>
        <begin position="920"/>
        <end position="930"/>
    </location>
</feature>
<protein>
    <submittedName>
        <fullName evidence="11">WD40 repeat-like protein</fullName>
    </submittedName>
</protein>
<dbReference type="PROSITE" id="PS50082">
    <property type="entry name" value="WD_REPEATS_2"/>
    <property type="match status" value="2"/>
</dbReference>
<dbReference type="Gene3D" id="2.130.10.10">
    <property type="entry name" value="YVTN repeat-like/Quinoprotein amine dehydrogenase"/>
    <property type="match status" value="3"/>
</dbReference>
<dbReference type="Pfam" id="PF23769">
    <property type="entry name" value="Beta-prop_WDR75_2nd"/>
    <property type="match status" value="1"/>
</dbReference>